<dbReference type="Proteomes" id="UP000011115">
    <property type="component" value="Unassembled WGS sequence"/>
</dbReference>
<evidence type="ECO:0000256" key="1">
    <source>
        <dbReference type="SAM" id="MobiDB-lite"/>
    </source>
</evidence>
<dbReference type="PANTHER" id="PTHR33180">
    <property type="entry name" value="PHOTOSYSTEM II CP43 REACTION CENTER PROTEIN"/>
    <property type="match status" value="1"/>
</dbReference>
<dbReference type="Gramene" id="PGSC0003DMT400085129">
    <property type="protein sequence ID" value="PGSC0003DMT400085129"/>
    <property type="gene ID" value="PGSC0003DMG400034700"/>
</dbReference>
<accession>M1D8T8</accession>
<dbReference type="Pfam" id="PF20167">
    <property type="entry name" value="Transposase_32"/>
    <property type="match status" value="1"/>
</dbReference>
<proteinExistence type="predicted"/>
<dbReference type="PANTHER" id="PTHR33180:SF31">
    <property type="entry name" value="POLYPROTEIN PROTEIN"/>
    <property type="match status" value="1"/>
</dbReference>
<sequence>MVRGREVGSSSEHFNTILDRPLHYSLPYEGLPITQSLDDLKGWLALLISDTTPRWIEAGVLIEKRDLSIAAMFCFGFISRTIMPSQNELVLRHPKAACLGSIMSRRCIDLGLLISQEMVMRAKQRQTSLSFPVVITELCRHAGVPWDTARDIEVIPSSSIDIRHIQAEYTLEKVDRRRAALADIFPEVDVGSLPAATSSPTRVFGPSGTSAPSSSSHAPGVSSSSSLSGLLRP</sequence>
<dbReference type="HOGENOM" id="CLU_029307_0_0_1"/>
<evidence type="ECO:0000313" key="3">
    <source>
        <dbReference type="EnsemblPlants" id="PGSC0003DMT400085129"/>
    </source>
</evidence>
<dbReference type="PaxDb" id="4113-PGSC0003DMT400085129"/>
<protein>
    <recommendedName>
        <fullName evidence="2">Putative plant transposon protein domain-containing protein</fullName>
    </recommendedName>
</protein>
<dbReference type="InParanoid" id="M1D8T8"/>
<reference evidence="4" key="1">
    <citation type="journal article" date="2011" name="Nature">
        <title>Genome sequence and analysis of the tuber crop potato.</title>
        <authorList>
            <consortium name="The Potato Genome Sequencing Consortium"/>
        </authorList>
    </citation>
    <scope>NUCLEOTIDE SEQUENCE [LARGE SCALE GENOMIC DNA]</scope>
    <source>
        <strain evidence="4">cv. DM1-3 516 R44</strain>
    </source>
</reference>
<feature type="domain" description="Putative plant transposon protein" evidence="2">
    <location>
        <begin position="1"/>
        <end position="145"/>
    </location>
</feature>
<evidence type="ECO:0000313" key="4">
    <source>
        <dbReference type="Proteomes" id="UP000011115"/>
    </source>
</evidence>
<reference evidence="3" key="2">
    <citation type="submission" date="2015-06" db="UniProtKB">
        <authorList>
            <consortium name="EnsemblPlants"/>
        </authorList>
    </citation>
    <scope>IDENTIFICATION</scope>
    <source>
        <strain evidence="3">DM1-3 516 R44</strain>
    </source>
</reference>
<keyword evidence="4" id="KW-1185">Reference proteome</keyword>
<name>M1D8T8_SOLTU</name>
<dbReference type="EnsemblPlants" id="PGSC0003DMT400085129">
    <property type="protein sequence ID" value="PGSC0003DMT400085129"/>
    <property type="gene ID" value="PGSC0003DMG400034700"/>
</dbReference>
<dbReference type="AlphaFoldDB" id="M1D8T8"/>
<feature type="region of interest" description="Disordered" evidence="1">
    <location>
        <begin position="194"/>
        <end position="233"/>
    </location>
</feature>
<feature type="compositionally biased region" description="Low complexity" evidence="1">
    <location>
        <begin position="206"/>
        <end position="233"/>
    </location>
</feature>
<dbReference type="InterPro" id="IPR046796">
    <property type="entry name" value="Transposase_32_dom"/>
</dbReference>
<evidence type="ECO:0000259" key="2">
    <source>
        <dbReference type="Pfam" id="PF20167"/>
    </source>
</evidence>
<organism evidence="3 4">
    <name type="scientific">Solanum tuberosum</name>
    <name type="common">Potato</name>
    <dbReference type="NCBI Taxonomy" id="4113"/>
    <lineage>
        <taxon>Eukaryota</taxon>
        <taxon>Viridiplantae</taxon>
        <taxon>Streptophyta</taxon>
        <taxon>Embryophyta</taxon>
        <taxon>Tracheophyta</taxon>
        <taxon>Spermatophyta</taxon>
        <taxon>Magnoliopsida</taxon>
        <taxon>eudicotyledons</taxon>
        <taxon>Gunneridae</taxon>
        <taxon>Pentapetalae</taxon>
        <taxon>asterids</taxon>
        <taxon>lamiids</taxon>
        <taxon>Solanales</taxon>
        <taxon>Solanaceae</taxon>
        <taxon>Solanoideae</taxon>
        <taxon>Solaneae</taxon>
        <taxon>Solanum</taxon>
    </lineage>
</organism>